<dbReference type="PANTHER" id="PTHR30419:SF30">
    <property type="entry name" value="LYSR FAMILY TRANSCRIPTIONAL REGULATOR"/>
    <property type="match status" value="1"/>
</dbReference>
<gene>
    <name evidence="6" type="ORF">GGD41_005762</name>
</gene>
<evidence type="ECO:0000256" key="3">
    <source>
        <dbReference type="ARBA" id="ARBA00023125"/>
    </source>
</evidence>
<comment type="caution">
    <text evidence="6">The sequence shown here is derived from an EMBL/GenBank/DDBJ whole genome shotgun (WGS) entry which is preliminary data.</text>
</comment>
<dbReference type="Gene3D" id="1.10.10.10">
    <property type="entry name" value="Winged helix-like DNA-binding domain superfamily/Winged helix DNA-binding domain"/>
    <property type="match status" value="1"/>
</dbReference>
<reference evidence="6 7" key="1">
    <citation type="submission" date="2020-07" db="EMBL/GenBank/DDBJ databases">
        <title>Exploring microbial biodiversity for novel pathways involved in the catabolism of aromatic compounds derived from lignin.</title>
        <authorList>
            <person name="Elkins J."/>
        </authorList>
    </citation>
    <scope>NUCLEOTIDE SEQUENCE [LARGE SCALE GENOMIC DNA]</scope>
    <source>
        <strain evidence="6 7">H2C3B</strain>
    </source>
</reference>
<proteinExistence type="inferred from homology"/>
<dbReference type="GO" id="GO:0003677">
    <property type="term" value="F:DNA binding"/>
    <property type="evidence" value="ECO:0007669"/>
    <property type="project" value="UniProtKB-KW"/>
</dbReference>
<feature type="domain" description="HTH lysR-type" evidence="5">
    <location>
        <begin position="1"/>
        <end position="58"/>
    </location>
</feature>
<comment type="similarity">
    <text evidence="1">Belongs to the LysR transcriptional regulatory family.</text>
</comment>
<evidence type="ECO:0000256" key="4">
    <source>
        <dbReference type="ARBA" id="ARBA00023163"/>
    </source>
</evidence>
<keyword evidence="2" id="KW-0805">Transcription regulation</keyword>
<accession>A0A7Y9WCX3</accession>
<dbReference type="Gene3D" id="3.40.190.10">
    <property type="entry name" value="Periplasmic binding protein-like II"/>
    <property type="match status" value="2"/>
</dbReference>
<dbReference type="PRINTS" id="PR00039">
    <property type="entry name" value="HTHLYSR"/>
</dbReference>
<evidence type="ECO:0000259" key="5">
    <source>
        <dbReference type="PROSITE" id="PS50931"/>
    </source>
</evidence>
<dbReference type="InterPro" id="IPR050950">
    <property type="entry name" value="HTH-type_LysR_regulators"/>
</dbReference>
<evidence type="ECO:0000313" key="6">
    <source>
        <dbReference type="EMBL" id="NYH18534.1"/>
    </source>
</evidence>
<dbReference type="AlphaFoldDB" id="A0A7Y9WCX3"/>
<name>A0A7Y9WCX3_9BURK</name>
<dbReference type="Pfam" id="PF03466">
    <property type="entry name" value="LysR_substrate"/>
    <property type="match status" value="1"/>
</dbReference>
<evidence type="ECO:0000256" key="2">
    <source>
        <dbReference type="ARBA" id="ARBA00023015"/>
    </source>
</evidence>
<dbReference type="GO" id="GO:0003700">
    <property type="term" value="F:DNA-binding transcription factor activity"/>
    <property type="evidence" value="ECO:0007669"/>
    <property type="project" value="InterPro"/>
</dbReference>
<dbReference type="SUPFAM" id="SSF46785">
    <property type="entry name" value="Winged helix' DNA-binding domain"/>
    <property type="match status" value="1"/>
</dbReference>
<dbReference type="FunFam" id="1.10.10.10:FF:000001">
    <property type="entry name" value="LysR family transcriptional regulator"/>
    <property type="match status" value="1"/>
</dbReference>
<dbReference type="SUPFAM" id="SSF53850">
    <property type="entry name" value="Periplasmic binding protein-like II"/>
    <property type="match status" value="1"/>
</dbReference>
<evidence type="ECO:0000313" key="7">
    <source>
        <dbReference type="Proteomes" id="UP000572540"/>
    </source>
</evidence>
<dbReference type="Proteomes" id="UP000572540">
    <property type="component" value="Unassembled WGS sequence"/>
</dbReference>
<dbReference type="PANTHER" id="PTHR30419">
    <property type="entry name" value="HTH-TYPE TRANSCRIPTIONAL REGULATOR YBHD"/>
    <property type="match status" value="1"/>
</dbReference>
<dbReference type="GO" id="GO:0005829">
    <property type="term" value="C:cytosol"/>
    <property type="evidence" value="ECO:0007669"/>
    <property type="project" value="TreeGrafter"/>
</dbReference>
<organism evidence="6 7">
    <name type="scientific">Paraburkholderia bryophila</name>
    <dbReference type="NCBI Taxonomy" id="420952"/>
    <lineage>
        <taxon>Bacteria</taxon>
        <taxon>Pseudomonadati</taxon>
        <taxon>Pseudomonadota</taxon>
        <taxon>Betaproteobacteria</taxon>
        <taxon>Burkholderiales</taxon>
        <taxon>Burkholderiaceae</taxon>
        <taxon>Paraburkholderia</taxon>
    </lineage>
</organism>
<dbReference type="InterPro" id="IPR036390">
    <property type="entry name" value="WH_DNA-bd_sf"/>
</dbReference>
<protein>
    <submittedName>
        <fullName evidence="6">DNA-binding transcriptional LysR family regulator</fullName>
    </submittedName>
</protein>
<dbReference type="EMBL" id="JACCAU010000001">
    <property type="protein sequence ID" value="NYH18534.1"/>
    <property type="molecule type" value="Genomic_DNA"/>
</dbReference>
<keyword evidence="3 6" id="KW-0238">DNA-binding</keyword>
<sequence>MSVRRLNHVVALAEEGSFARAAERVHLSQPALSRSIQAIEDELGLRLFDRAARGVAVTQAGKTIVERARRVLFEANCLVRDAELLKTHEIGEVRIGLGPYPATILLPDLLVGFARLHPNVGLKLELNHAHAMIDMLLAEQLDFIVIDKRVLPDNPALAIKPLRRHDGRWFGRAGHPLASREAVFAVDLRKFPLVTVPLPPFMHSAVHRLLKIRSHEKIPVQLECNDVRVLKSFVEQTDALLFATASSVHKELAARTLVPIAVKDAPRIGLAFALVVLADRTLSPAGEVALALAGQMLNDVNLDAVEPVK</sequence>
<evidence type="ECO:0000256" key="1">
    <source>
        <dbReference type="ARBA" id="ARBA00009437"/>
    </source>
</evidence>
<dbReference type="RefSeq" id="WP_179706612.1">
    <property type="nucleotide sequence ID" value="NZ_JACCAU010000001.1"/>
</dbReference>
<dbReference type="InterPro" id="IPR005119">
    <property type="entry name" value="LysR_subst-bd"/>
</dbReference>
<dbReference type="InterPro" id="IPR036388">
    <property type="entry name" value="WH-like_DNA-bd_sf"/>
</dbReference>
<keyword evidence="4" id="KW-0804">Transcription</keyword>
<dbReference type="CDD" id="cd05466">
    <property type="entry name" value="PBP2_LTTR_substrate"/>
    <property type="match status" value="1"/>
</dbReference>
<dbReference type="PROSITE" id="PS50931">
    <property type="entry name" value="HTH_LYSR"/>
    <property type="match status" value="1"/>
</dbReference>
<dbReference type="InterPro" id="IPR000847">
    <property type="entry name" value="LysR_HTH_N"/>
</dbReference>
<dbReference type="Pfam" id="PF00126">
    <property type="entry name" value="HTH_1"/>
    <property type="match status" value="1"/>
</dbReference>